<dbReference type="STRING" id="1197325.WEN_00215"/>
<proteinExistence type="predicted"/>
<evidence type="ECO:0000313" key="2">
    <source>
        <dbReference type="EMBL" id="AFN64850.1"/>
    </source>
</evidence>
<reference evidence="2 3" key="1">
    <citation type="journal article" date="2012" name="J. Bacteriol.">
        <title>Complete genome sequence of Mycoplasma wenyonii strain Massachusetts.</title>
        <authorList>
            <person name="Dos Santos A.P."/>
            <person name="Guimaraes A.M."/>
            <person name="do Nascimento N.C."/>
            <person name="Sanmiguel P.J."/>
            <person name="Messick J.B."/>
        </authorList>
    </citation>
    <scope>NUCLEOTIDE SEQUENCE [LARGE SCALE GENOMIC DNA]</scope>
    <source>
        <strain evidence="2 3">Massachusetts</strain>
    </source>
</reference>
<accession>I6ZI56</accession>
<dbReference type="KEGG" id="mwe:WEN_00215"/>
<evidence type="ECO:0000256" key="1">
    <source>
        <dbReference type="SAM" id="Phobius"/>
    </source>
</evidence>
<dbReference type="AlphaFoldDB" id="I6ZI56"/>
<dbReference type="EMBL" id="CP003703">
    <property type="protein sequence ID" value="AFN64850.1"/>
    <property type="molecule type" value="Genomic_DNA"/>
</dbReference>
<dbReference type="RefSeq" id="WP_014849560.1">
    <property type="nucleotide sequence ID" value="NC_018149.1"/>
</dbReference>
<name>I6ZI56_MYCWM</name>
<keyword evidence="3" id="KW-1185">Reference proteome</keyword>
<sequence>MTIGIKILSSTLGIIGIVGSGAVPVALWQTGYFETKREGDKSFTLDNQQSSRVAGSAGKVATSKEQLAQDEIFESCLKNNLKFQVKDVGGGIKWVNYGEYSFSVHGVALDSQYSPNQCSREVPSK</sequence>
<dbReference type="Proteomes" id="UP000009005">
    <property type="component" value="Chromosome"/>
</dbReference>
<gene>
    <name evidence="2" type="ordered locus">WEN_00215</name>
</gene>
<evidence type="ECO:0000313" key="3">
    <source>
        <dbReference type="Proteomes" id="UP000009005"/>
    </source>
</evidence>
<organism evidence="2 3">
    <name type="scientific">Mycoplasma wenyonii (strain Massachusetts)</name>
    <name type="common">Eperythrozoon wenyonii</name>
    <dbReference type="NCBI Taxonomy" id="1197325"/>
    <lineage>
        <taxon>Bacteria</taxon>
        <taxon>Bacillati</taxon>
        <taxon>Mycoplasmatota</taxon>
        <taxon>Mollicutes</taxon>
        <taxon>Mycoplasmataceae</taxon>
        <taxon>Mycoplasma</taxon>
    </lineage>
</organism>
<keyword evidence="1" id="KW-1133">Transmembrane helix</keyword>
<protein>
    <submittedName>
        <fullName evidence="2">Uncharacterized protein</fullName>
    </submittedName>
</protein>
<keyword evidence="1" id="KW-0812">Transmembrane</keyword>
<feature type="transmembrane region" description="Helical" evidence="1">
    <location>
        <begin position="7"/>
        <end position="28"/>
    </location>
</feature>
<dbReference type="PATRIC" id="fig|1197325.3.peg.48"/>
<dbReference type="HOGENOM" id="CLU_1990229_0_0_14"/>
<keyword evidence="1" id="KW-0472">Membrane</keyword>